<dbReference type="InterPro" id="IPR001356">
    <property type="entry name" value="HD"/>
</dbReference>
<feature type="domain" description="Homeobox" evidence="9">
    <location>
        <begin position="339"/>
        <end position="402"/>
    </location>
</feature>
<evidence type="ECO:0000256" key="7">
    <source>
        <dbReference type="ARBA" id="ARBA00023242"/>
    </source>
</evidence>
<dbReference type="GO" id="GO:0005634">
    <property type="term" value="C:nucleus"/>
    <property type="evidence" value="ECO:0007669"/>
    <property type="project" value="UniProtKB-SubCell"/>
</dbReference>
<evidence type="ECO:0000256" key="1">
    <source>
        <dbReference type="ARBA" id="ARBA00004123"/>
    </source>
</evidence>
<accession>A0AAV3P836</accession>
<dbReference type="InterPro" id="IPR050224">
    <property type="entry name" value="TALE_homeobox"/>
</dbReference>
<dbReference type="InterPro" id="IPR008422">
    <property type="entry name" value="KN_HD"/>
</dbReference>
<proteinExistence type="inferred from homology"/>
<dbReference type="SUPFAM" id="SSF46689">
    <property type="entry name" value="Homeodomain-like"/>
    <property type="match status" value="1"/>
</dbReference>
<keyword evidence="3" id="KW-0805">Transcription regulation</keyword>
<sequence length="558" mass="62184">MAEDFEPYHVPQQSRRDKLRILETQTHLEQSIQNSSSFGVSFCDQSPLVSSYLQNCINDVDKESFTGYALGQSSSRILMTSTCSNNASVVDLQTSSTQLFNPNVQIQELHKNINTPHFLTSEGLKYNILDQSFHGNGNKGLSLSLSSSQNHFNRSGGDGGVGGGVLSWNDDVSLGYLLNYGSMLKGSRFLKPTQQLLDELCYVSRYAGDDDDYGWNDSLSENAIIIDDPQSCIGGGDNSNRRKSRLISLLHEVCRRYKQYYEQVQDVVASFESVTGLSNAAPFANLALNSLSKHFRSLKNIITHQLEFSTKSKDNDGIPSVGNLKRGLDCQRPLQVGHRPVWRPQRGLPDHAVCVLKTWLYEHFLHPYPTDCDKVMLAKQTGLSRNQVSNWFINARVRLWKPMVEEIHMLETQQPKETSQKKESIVNVESSANAYANDSNGSAEFIDFRSKRSRSNKDELHVRNEQPEVQLSYNNFSCHPSQMVVGSNMAGGSNGVSLTLGLHQNHSVGLSKSFPGNAARGFGLDEHSQEYVVGEFEAQNSQFGRNILGGQLVHDFVG</sequence>
<keyword evidence="5 8" id="KW-0371">Homeobox</keyword>
<dbReference type="CDD" id="cd00086">
    <property type="entry name" value="homeodomain"/>
    <property type="match status" value="1"/>
</dbReference>
<keyword evidence="6" id="KW-0804">Transcription</keyword>
<dbReference type="Proteomes" id="UP001454036">
    <property type="component" value="Unassembled WGS sequence"/>
</dbReference>
<comment type="subcellular location">
    <subcellularLocation>
        <location evidence="1 8">Nucleus</location>
    </subcellularLocation>
</comment>
<dbReference type="EMBL" id="BAABME010001036">
    <property type="protein sequence ID" value="GAA0147146.1"/>
    <property type="molecule type" value="Genomic_DNA"/>
</dbReference>
<organism evidence="10 11">
    <name type="scientific">Lithospermum erythrorhizon</name>
    <name type="common">Purple gromwell</name>
    <name type="synonym">Lithospermum officinale var. erythrorhizon</name>
    <dbReference type="NCBI Taxonomy" id="34254"/>
    <lineage>
        <taxon>Eukaryota</taxon>
        <taxon>Viridiplantae</taxon>
        <taxon>Streptophyta</taxon>
        <taxon>Embryophyta</taxon>
        <taxon>Tracheophyta</taxon>
        <taxon>Spermatophyta</taxon>
        <taxon>Magnoliopsida</taxon>
        <taxon>eudicotyledons</taxon>
        <taxon>Gunneridae</taxon>
        <taxon>Pentapetalae</taxon>
        <taxon>asterids</taxon>
        <taxon>lamiids</taxon>
        <taxon>Boraginales</taxon>
        <taxon>Boraginaceae</taxon>
        <taxon>Boraginoideae</taxon>
        <taxon>Lithospermeae</taxon>
        <taxon>Lithospermum</taxon>
    </lineage>
</organism>
<name>A0AAV3P836_LITER</name>
<evidence type="ECO:0000256" key="5">
    <source>
        <dbReference type="ARBA" id="ARBA00023155"/>
    </source>
</evidence>
<reference evidence="10 11" key="1">
    <citation type="submission" date="2024-01" db="EMBL/GenBank/DDBJ databases">
        <title>The complete chloroplast genome sequence of Lithospermum erythrorhizon: insights into the phylogenetic relationship among Boraginaceae species and the maternal lineages of purple gromwells.</title>
        <authorList>
            <person name="Okada T."/>
            <person name="Watanabe K."/>
        </authorList>
    </citation>
    <scope>NUCLEOTIDE SEQUENCE [LARGE SCALE GENOMIC DNA]</scope>
</reference>
<dbReference type="Pfam" id="PF07526">
    <property type="entry name" value="POX"/>
    <property type="match status" value="1"/>
</dbReference>
<dbReference type="AlphaFoldDB" id="A0AAV3P836"/>
<evidence type="ECO:0000313" key="10">
    <source>
        <dbReference type="EMBL" id="GAA0147146.1"/>
    </source>
</evidence>
<evidence type="ECO:0000256" key="8">
    <source>
        <dbReference type="PROSITE-ProRule" id="PRU00108"/>
    </source>
</evidence>
<comment type="caution">
    <text evidence="10">The sequence shown here is derived from an EMBL/GenBank/DDBJ whole genome shotgun (WGS) entry which is preliminary data.</text>
</comment>
<comment type="similarity">
    <text evidence="2">Belongs to the TALE/BELL homeobox family.</text>
</comment>
<dbReference type="Gene3D" id="1.10.10.60">
    <property type="entry name" value="Homeodomain-like"/>
    <property type="match status" value="1"/>
</dbReference>
<evidence type="ECO:0000256" key="2">
    <source>
        <dbReference type="ARBA" id="ARBA00006454"/>
    </source>
</evidence>
<evidence type="ECO:0000313" key="11">
    <source>
        <dbReference type="Proteomes" id="UP001454036"/>
    </source>
</evidence>
<protein>
    <submittedName>
        <fullName evidence="10">Homeodomain transcription factor</fullName>
    </submittedName>
</protein>
<keyword evidence="11" id="KW-1185">Reference proteome</keyword>
<dbReference type="PROSITE" id="PS50071">
    <property type="entry name" value="HOMEOBOX_2"/>
    <property type="match status" value="1"/>
</dbReference>
<keyword evidence="7 8" id="KW-0539">Nucleus</keyword>
<dbReference type="InterPro" id="IPR006563">
    <property type="entry name" value="POX_dom"/>
</dbReference>
<dbReference type="GO" id="GO:0006355">
    <property type="term" value="P:regulation of DNA-templated transcription"/>
    <property type="evidence" value="ECO:0007669"/>
    <property type="project" value="InterPro"/>
</dbReference>
<dbReference type="Pfam" id="PF05920">
    <property type="entry name" value="Homeobox_KN"/>
    <property type="match status" value="1"/>
</dbReference>
<evidence type="ECO:0000256" key="3">
    <source>
        <dbReference type="ARBA" id="ARBA00023015"/>
    </source>
</evidence>
<feature type="DNA-binding region" description="Homeobox" evidence="8">
    <location>
        <begin position="341"/>
        <end position="403"/>
    </location>
</feature>
<gene>
    <name evidence="10" type="ORF">LIER_06918</name>
</gene>
<dbReference type="SMART" id="SM00389">
    <property type="entry name" value="HOX"/>
    <property type="match status" value="1"/>
</dbReference>
<evidence type="ECO:0000259" key="9">
    <source>
        <dbReference type="PROSITE" id="PS50071"/>
    </source>
</evidence>
<evidence type="ECO:0000256" key="6">
    <source>
        <dbReference type="ARBA" id="ARBA00023163"/>
    </source>
</evidence>
<dbReference type="GO" id="GO:0003677">
    <property type="term" value="F:DNA binding"/>
    <property type="evidence" value="ECO:0007669"/>
    <property type="project" value="UniProtKB-UniRule"/>
</dbReference>
<keyword evidence="4 8" id="KW-0238">DNA-binding</keyword>
<dbReference type="PANTHER" id="PTHR11850">
    <property type="entry name" value="HOMEOBOX PROTEIN TRANSCRIPTION FACTORS"/>
    <property type="match status" value="1"/>
</dbReference>
<dbReference type="InterPro" id="IPR009057">
    <property type="entry name" value="Homeodomain-like_sf"/>
</dbReference>
<dbReference type="SMART" id="SM00574">
    <property type="entry name" value="POX"/>
    <property type="match status" value="1"/>
</dbReference>
<evidence type="ECO:0000256" key="4">
    <source>
        <dbReference type="ARBA" id="ARBA00023125"/>
    </source>
</evidence>